<comment type="subcellular location">
    <subcellularLocation>
        <location evidence="1">Cell membrane</location>
        <topology evidence="1">Multi-pass membrane protein</topology>
    </subcellularLocation>
</comment>
<keyword evidence="4 7" id="KW-0812">Transmembrane</keyword>
<evidence type="ECO:0000256" key="3">
    <source>
        <dbReference type="ARBA" id="ARBA00022475"/>
    </source>
</evidence>
<gene>
    <name evidence="9" type="ORF">OXPF_03110</name>
</gene>
<dbReference type="PATRIC" id="fig|36849.3.peg.338"/>
<dbReference type="PANTHER" id="PTHR23513">
    <property type="entry name" value="INTEGRAL MEMBRANE EFFLUX PROTEIN-RELATED"/>
    <property type="match status" value="1"/>
</dbReference>
<sequence length="417" mass="45854">MDTNAVTTKFKKAFPALTHRNFQYYWFGQCISMIGTWMQRTAQLWLVYTLTSSPLLLGLIGVGQFAPVLLFTLFAGVLVDRYSKKKVIIIAQIALMVQAFLLSLLVWSGHVRYWHVFVLALISGMANTVDMPARQSFIIELVGRSDLTNAISLNSSVMNLARIIGPAVSAILMDRYGAALCFLLNGLSFIPVIFGLAMTKPIVSNIKAVPKKMLADIWDGLNYIFTRPILLMPVLAVLFVGTFSMNTNIIFPVFSDQVLHQGVRGYGLLLSAMGTGSLISALVLAARAQVRSSPQRKTIYISAFSIAFFQISTSFIKSLPLALFNVLLLGAVNIVFMNSANSMIQLNSSDEYRGRAMSVYTLCFAGTTPLGNLFAGSIMQKFGSSMGLLMCGIATGFPMLILLYHFYKSEKKEVTAK</sequence>
<feature type="transmembrane region" description="Helical" evidence="7">
    <location>
        <begin position="298"/>
        <end position="316"/>
    </location>
</feature>
<evidence type="ECO:0000256" key="4">
    <source>
        <dbReference type="ARBA" id="ARBA00022692"/>
    </source>
</evidence>
<dbReference type="EMBL" id="LKET01000014">
    <property type="protein sequence ID" value="KPU46201.1"/>
    <property type="molecule type" value="Genomic_DNA"/>
</dbReference>
<evidence type="ECO:0000256" key="1">
    <source>
        <dbReference type="ARBA" id="ARBA00004651"/>
    </source>
</evidence>
<protein>
    <submittedName>
        <fullName evidence="9">Enterobactin exporter EntS</fullName>
    </submittedName>
</protein>
<dbReference type="InterPro" id="IPR010290">
    <property type="entry name" value="TM_effector"/>
</dbReference>
<keyword evidence="10" id="KW-1185">Reference proteome</keyword>
<reference evidence="9 10" key="1">
    <citation type="submission" date="2015-09" db="EMBL/GenBank/DDBJ databases">
        <title>Genome sequence of Oxobacter pfennigii DSM 3222.</title>
        <authorList>
            <person name="Poehlein A."/>
            <person name="Bengelsdorf F.R."/>
            <person name="Schiel-Bengelsdorf B."/>
            <person name="Duerre P."/>
            <person name="Daniel R."/>
        </authorList>
    </citation>
    <scope>NUCLEOTIDE SEQUENCE [LARGE SCALE GENOMIC DNA]</scope>
    <source>
        <strain evidence="9 10">DSM 3222</strain>
    </source>
</reference>
<dbReference type="InterPro" id="IPR036259">
    <property type="entry name" value="MFS_trans_sf"/>
</dbReference>
<feature type="transmembrane region" description="Helical" evidence="7">
    <location>
        <begin position="55"/>
        <end position="75"/>
    </location>
</feature>
<dbReference type="SUPFAM" id="SSF103473">
    <property type="entry name" value="MFS general substrate transporter"/>
    <property type="match status" value="1"/>
</dbReference>
<feature type="transmembrane region" description="Helical" evidence="7">
    <location>
        <begin position="177"/>
        <end position="199"/>
    </location>
</feature>
<evidence type="ECO:0000256" key="5">
    <source>
        <dbReference type="ARBA" id="ARBA00022989"/>
    </source>
</evidence>
<dbReference type="CDD" id="cd06173">
    <property type="entry name" value="MFS_MefA_like"/>
    <property type="match status" value="1"/>
</dbReference>
<dbReference type="Gene3D" id="1.20.1250.20">
    <property type="entry name" value="MFS general substrate transporter like domains"/>
    <property type="match status" value="1"/>
</dbReference>
<evidence type="ECO:0000259" key="8">
    <source>
        <dbReference type="PROSITE" id="PS50850"/>
    </source>
</evidence>
<dbReference type="PROSITE" id="PS50850">
    <property type="entry name" value="MFS"/>
    <property type="match status" value="1"/>
</dbReference>
<dbReference type="GO" id="GO:0005886">
    <property type="term" value="C:plasma membrane"/>
    <property type="evidence" value="ECO:0007669"/>
    <property type="project" value="UniProtKB-SubCell"/>
</dbReference>
<dbReference type="RefSeq" id="WP_054873455.1">
    <property type="nucleotide sequence ID" value="NZ_LKET01000014.1"/>
</dbReference>
<feature type="transmembrane region" description="Helical" evidence="7">
    <location>
        <begin position="265"/>
        <end position="286"/>
    </location>
</feature>
<keyword evidence="6 7" id="KW-0472">Membrane</keyword>
<dbReference type="GO" id="GO:0022857">
    <property type="term" value="F:transmembrane transporter activity"/>
    <property type="evidence" value="ECO:0007669"/>
    <property type="project" value="InterPro"/>
</dbReference>
<feature type="transmembrane region" description="Helical" evidence="7">
    <location>
        <begin position="387"/>
        <end position="407"/>
    </location>
</feature>
<keyword evidence="2" id="KW-0813">Transport</keyword>
<proteinExistence type="predicted"/>
<feature type="domain" description="Major facilitator superfamily (MFS) profile" evidence="8">
    <location>
        <begin position="1"/>
        <end position="410"/>
    </location>
</feature>
<dbReference type="Pfam" id="PF05977">
    <property type="entry name" value="MFS_3"/>
    <property type="match status" value="1"/>
</dbReference>
<dbReference type="OrthoDB" id="9775268at2"/>
<feature type="transmembrane region" description="Helical" evidence="7">
    <location>
        <begin position="356"/>
        <end position="375"/>
    </location>
</feature>
<dbReference type="AlphaFoldDB" id="A0A0P8WBX5"/>
<evidence type="ECO:0000256" key="7">
    <source>
        <dbReference type="SAM" id="Phobius"/>
    </source>
</evidence>
<dbReference type="InterPro" id="IPR020846">
    <property type="entry name" value="MFS_dom"/>
</dbReference>
<evidence type="ECO:0000313" key="10">
    <source>
        <dbReference type="Proteomes" id="UP000050326"/>
    </source>
</evidence>
<evidence type="ECO:0000256" key="6">
    <source>
        <dbReference type="ARBA" id="ARBA00023136"/>
    </source>
</evidence>
<feature type="transmembrane region" description="Helical" evidence="7">
    <location>
        <begin position="220"/>
        <end position="245"/>
    </location>
</feature>
<name>A0A0P8WBX5_9CLOT</name>
<keyword evidence="3" id="KW-1003">Cell membrane</keyword>
<feature type="transmembrane region" description="Helical" evidence="7">
    <location>
        <begin position="322"/>
        <end position="344"/>
    </location>
</feature>
<accession>A0A0P8WBX5</accession>
<dbReference type="Proteomes" id="UP000050326">
    <property type="component" value="Unassembled WGS sequence"/>
</dbReference>
<dbReference type="PANTHER" id="PTHR23513:SF11">
    <property type="entry name" value="STAPHYLOFERRIN A TRANSPORTER"/>
    <property type="match status" value="1"/>
</dbReference>
<dbReference type="STRING" id="36849.OXPF_03110"/>
<evidence type="ECO:0000256" key="2">
    <source>
        <dbReference type="ARBA" id="ARBA00022448"/>
    </source>
</evidence>
<keyword evidence="5 7" id="KW-1133">Transmembrane helix</keyword>
<evidence type="ECO:0000313" key="9">
    <source>
        <dbReference type="EMBL" id="KPU46201.1"/>
    </source>
</evidence>
<organism evidence="9 10">
    <name type="scientific">Oxobacter pfennigii</name>
    <dbReference type="NCBI Taxonomy" id="36849"/>
    <lineage>
        <taxon>Bacteria</taxon>
        <taxon>Bacillati</taxon>
        <taxon>Bacillota</taxon>
        <taxon>Clostridia</taxon>
        <taxon>Eubacteriales</taxon>
        <taxon>Clostridiaceae</taxon>
        <taxon>Oxobacter</taxon>
    </lineage>
</organism>
<feature type="transmembrane region" description="Helical" evidence="7">
    <location>
        <begin position="87"/>
        <end position="107"/>
    </location>
</feature>
<comment type="caution">
    <text evidence="9">The sequence shown here is derived from an EMBL/GenBank/DDBJ whole genome shotgun (WGS) entry which is preliminary data.</text>
</comment>